<evidence type="ECO:0000256" key="3">
    <source>
        <dbReference type="SAM" id="MobiDB-lite"/>
    </source>
</evidence>
<dbReference type="InterPro" id="IPR007201">
    <property type="entry name" value="Mei2-like_Rrm_C"/>
</dbReference>
<evidence type="ECO:0000313" key="5">
    <source>
        <dbReference type="EMBL" id="EPY52349.1"/>
    </source>
</evidence>
<keyword evidence="1 2" id="KW-0694">RNA-binding</keyword>
<dbReference type="Proteomes" id="UP000015464">
    <property type="component" value="Unassembled WGS sequence"/>
</dbReference>
<keyword evidence="6" id="KW-1185">Reference proteome</keyword>
<name>S9W1Y4_SCHCR</name>
<dbReference type="STRING" id="653667.S9W1Y4"/>
<dbReference type="GO" id="GO:0140538">
    <property type="term" value="P:negative regulation of conjugation with zygote"/>
    <property type="evidence" value="ECO:0007669"/>
    <property type="project" value="EnsemblFungi"/>
</dbReference>
<dbReference type="SMART" id="SM00360">
    <property type="entry name" value="RRM"/>
    <property type="match status" value="2"/>
</dbReference>
<feature type="compositionally biased region" description="Basic and acidic residues" evidence="3">
    <location>
        <begin position="114"/>
        <end position="126"/>
    </location>
</feature>
<dbReference type="InterPro" id="IPR034862">
    <property type="entry name" value="Fungal_Mei2-like_RRM3"/>
</dbReference>
<reference evidence="5 6" key="1">
    <citation type="journal article" date="2011" name="Science">
        <title>Comparative functional genomics of the fission yeasts.</title>
        <authorList>
            <person name="Rhind N."/>
            <person name="Chen Z."/>
            <person name="Yassour M."/>
            <person name="Thompson D.A."/>
            <person name="Haas B.J."/>
            <person name="Habib N."/>
            <person name="Wapinski I."/>
            <person name="Roy S."/>
            <person name="Lin M.F."/>
            <person name="Heiman D.I."/>
            <person name="Young S.K."/>
            <person name="Furuya K."/>
            <person name="Guo Y."/>
            <person name="Pidoux A."/>
            <person name="Chen H.M."/>
            <person name="Robbertse B."/>
            <person name="Goldberg J.M."/>
            <person name="Aoki K."/>
            <person name="Bayne E.H."/>
            <person name="Berlin A.M."/>
            <person name="Desjardins C.A."/>
            <person name="Dobbs E."/>
            <person name="Dukaj L."/>
            <person name="Fan L."/>
            <person name="FitzGerald M.G."/>
            <person name="French C."/>
            <person name="Gujja S."/>
            <person name="Hansen K."/>
            <person name="Keifenheim D."/>
            <person name="Levin J.Z."/>
            <person name="Mosher R.A."/>
            <person name="Mueller C.A."/>
            <person name="Pfiffner J."/>
            <person name="Priest M."/>
            <person name="Russ C."/>
            <person name="Smialowska A."/>
            <person name="Swoboda P."/>
            <person name="Sykes S.M."/>
            <person name="Vaughn M."/>
            <person name="Vengrova S."/>
            <person name="Yoder R."/>
            <person name="Zeng Q."/>
            <person name="Allshire R."/>
            <person name="Baulcombe D."/>
            <person name="Birren B.W."/>
            <person name="Brown W."/>
            <person name="Ekwall K."/>
            <person name="Kellis M."/>
            <person name="Leatherwood J."/>
            <person name="Levin H."/>
            <person name="Margalit H."/>
            <person name="Martienssen R."/>
            <person name="Nieduszynski C.A."/>
            <person name="Spatafora J.W."/>
            <person name="Friedman N."/>
            <person name="Dalgaard J.Z."/>
            <person name="Baumann P."/>
            <person name="Niki H."/>
            <person name="Regev A."/>
            <person name="Nusbaum C."/>
        </authorList>
    </citation>
    <scope>NUCLEOTIDE SEQUENCE [LARGE SCALE GENOMIC DNA]</scope>
    <source>
        <strain evidence="6">OY26 / ATCC MYA-4695 / CBS 11777 / NBRC 106824 / NRRL Y48691</strain>
    </source>
</reference>
<feature type="domain" description="RRM" evidence="4">
    <location>
        <begin position="597"/>
        <end position="693"/>
    </location>
</feature>
<protein>
    <submittedName>
        <fullName evidence="5">RNA-binding protein</fullName>
    </submittedName>
</protein>
<dbReference type="InterPro" id="IPR035979">
    <property type="entry name" value="RBD_domain_sf"/>
</dbReference>
<dbReference type="GO" id="GO:0051728">
    <property type="term" value="P:cell cycle switching, mitotic to meiotic cell cycle"/>
    <property type="evidence" value="ECO:0007669"/>
    <property type="project" value="EnsemblFungi"/>
</dbReference>
<dbReference type="GO" id="GO:0034064">
    <property type="term" value="C:Tor2-Mei2-Ste11 complex"/>
    <property type="evidence" value="ECO:0007669"/>
    <property type="project" value="EnsemblFungi"/>
</dbReference>
<dbReference type="SUPFAM" id="SSF54928">
    <property type="entry name" value="RNA-binding domain, RBD"/>
    <property type="match status" value="2"/>
</dbReference>
<dbReference type="GeneID" id="25036002"/>
<dbReference type="Pfam" id="PF04059">
    <property type="entry name" value="RRM_2"/>
    <property type="match status" value="1"/>
</dbReference>
<dbReference type="eggNOG" id="KOG4660">
    <property type="taxonomic scope" value="Eukaryota"/>
</dbReference>
<dbReference type="InterPro" id="IPR000504">
    <property type="entry name" value="RRM_dom"/>
</dbReference>
<evidence type="ECO:0000256" key="1">
    <source>
        <dbReference type="ARBA" id="ARBA00022884"/>
    </source>
</evidence>
<dbReference type="Pfam" id="PF00076">
    <property type="entry name" value="RRM_1"/>
    <property type="match status" value="1"/>
</dbReference>
<evidence type="ECO:0000259" key="4">
    <source>
        <dbReference type="PROSITE" id="PS50102"/>
    </source>
</evidence>
<dbReference type="PROSITE" id="PS50102">
    <property type="entry name" value="RRM"/>
    <property type="match status" value="2"/>
</dbReference>
<proteinExistence type="predicted"/>
<feature type="domain" description="RRM" evidence="4">
    <location>
        <begin position="193"/>
        <end position="268"/>
    </location>
</feature>
<dbReference type="GO" id="GO:0000228">
    <property type="term" value="C:nuclear chromosome"/>
    <property type="evidence" value="ECO:0007669"/>
    <property type="project" value="EnsemblFungi"/>
</dbReference>
<evidence type="ECO:0000313" key="6">
    <source>
        <dbReference type="Proteomes" id="UP000015464"/>
    </source>
</evidence>
<dbReference type="HOGENOM" id="CLU_370943_0_0_1"/>
<dbReference type="GO" id="GO:1905191">
    <property type="term" value="P:positive regulation of metaphase/anaphase transition of meiosis II"/>
    <property type="evidence" value="ECO:0007669"/>
    <property type="project" value="EnsemblFungi"/>
</dbReference>
<organism evidence="5 6">
    <name type="scientific">Schizosaccharomyces cryophilus (strain OY26 / ATCC MYA-4695 / CBS 11777 / NBRC 106824 / NRRL Y48691)</name>
    <name type="common">Fission yeast</name>
    <dbReference type="NCBI Taxonomy" id="653667"/>
    <lineage>
        <taxon>Eukaryota</taxon>
        <taxon>Fungi</taxon>
        <taxon>Dikarya</taxon>
        <taxon>Ascomycota</taxon>
        <taxon>Taphrinomycotina</taxon>
        <taxon>Schizosaccharomycetes</taxon>
        <taxon>Schizosaccharomycetales</taxon>
        <taxon>Schizosaccharomycetaceae</taxon>
        <taxon>Schizosaccharomyces</taxon>
    </lineage>
</organism>
<dbReference type="GO" id="GO:0033620">
    <property type="term" value="C:Mei2 nuclear dot complex"/>
    <property type="evidence" value="ECO:0007669"/>
    <property type="project" value="EnsemblFungi"/>
</dbReference>
<dbReference type="OrthoDB" id="417481at2759"/>
<accession>S9W1Y4</accession>
<dbReference type="Gene3D" id="3.30.70.330">
    <property type="match status" value="1"/>
</dbReference>
<feature type="region of interest" description="Disordered" evidence="3">
    <location>
        <begin position="114"/>
        <end position="152"/>
    </location>
</feature>
<dbReference type="GO" id="GO:0005737">
    <property type="term" value="C:cytoplasm"/>
    <property type="evidence" value="ECO:0007669"/>
    <property type="project" value="EnsemblFungi"/>
</dbReference>
<dbReference type="InterPro" id="IPR012677">
    <property type="entry name" value="Nucleotide-bd_a/b_plait_sf"/>
</dbReference>
<dbReference type="CDD" id="cd12532">
    <property type="entry name" value="RRM3_MEI2_fungi"/>
    <property type="match status" value="1"/>
</dbReference>
<gene>
    <name evidence="5" type="ORF">SPOG_01675</name>
</gene>
<dbReference type="GO" id="GO:0106222">
    <property type="term" value="F:lncRNA binding"/>
    <property type="evidence" value="ECO:0007669"/>
    <property type="project" value="EnsemblFungi"/>
</dbReference>
<dbReference type="PANTHER" id="PTHR23189">
    <property type="entry name" value="RNA RECOGNITION MOTIF-CONTAINING"/>
    <property type="match status" value="1"/>
</dbReference>
<dbReference type="AlphaFoldDB" id="S9W1Y4"/>
<evidence type="ECO:0000256" key="2">
    <source>
        <dbReference type="PROSITE-ProRule" id="PRU00176"/>
    </source>
</evidence>
<dbReference type="GO" id="GO:0008266">
    <property type="term" value="F:poly(U) RNA binding"/>
    <property type="evidence" value="ECO:0007669"/>
    <property type="project" value="EnsemblFungi"/>
</dbReference>
<dbReference type="RefSeq" id="XP_013022234.1">
    <property type="nucleotide sequence ID" value="XM_013166780.1"/>
</dbReference>
<dbReference type="EMBL" id="KE546989">
    <property type="protein sequence ID" value="EPY52349.1"/>
    <property type="molecule type" value="Genomic_DNA"/>
</dbReference>
<sequence length="750" mass="82642">MMASTSSVSLASHSSSESTFQIDIDRTLHALPSSLLDSPLLSNGGEPYNQKSGQLLNSIHHNRTMGLSSNNSKENMNGDRKIESIPGLTYTQNDENAFQYSSVALPAAESAKFSERKMPSRGETFTERQPLGSWQTNVALSESPPQPSTYSDYAAPNVNSSLLSYNQFPTALHRSASYPGPSDDLDMFSSASRYLFISNLPRIVPYATLLELFSRFGDVKGLDTSALSTDGICIVAFFDVRQAIQTAKILRTQRFFNDRLLNFQICQRSSIQRMINQGAPIQFLDDNEGQLLFTMQGQVTLSIQQLQSILQTFGPLLCLKPLKGQNPSQILCEFYDTRDASFALDELDGRIIHNCCLQVAYYDAMVDSVSSSSISSHSVNKSINSTQAPNDWMYPSTNNGQDVTPLLKRTSSNLGSQYSTLSNSLRSVPLGRTESSPAWGTGGHYDLLSTSPTVSMNNSRRPLSASRYSMDVSPIAPPTSSRGKQRAVDLLNGYSGQWNPFTPSSLKGGVDSPTNSVGMRRSLTVDANASRSNPANLSFASLTLHDSRADPSGFCPAPFYGAENGFQGLTAVPERPISVDRNSVDYARIAAGLDNRTTVMIKNIPNKFTQQMLREYIDLTNQGTYDFLYLRIDFVNKCNVGYAFINFIEPEAIVTFGKARVGTQWNVFHSEKICDISYANIQGKERLIEKFRNSCVMDENPAYRPKIFVSHGPSRGMEESFPAPNNARRKLRSIASAQQIGLFPPTASKC</sequence>
<dbReference type="OMA" id="ICDISYA"/>